<dbReference type="InterPro" id="IPR013785">
    <property type="entry name" value="Aldolase_TIM"/>
</dbReference>
<protein>
    <recommendedName>
        <fullName evidence="1">PseI/NeuA/B-like domain-containing protein</fullName>
    </recommendedName>
</protein>
<proteinExistence type="predicted"/>
<feature type="non-terminal residue" evidence="2">
    <location>
        <position position="1"/>
    </location>
</feature>
<organism evidence="2">
    <name type="scientific">marine sediment metagenome</name>
    <dbReference type="NCBI Taxonomy" id="412755"/>
    <lineage>
        <taxon>unclassified sequences</taxon>
        <taxon>metagenomes</taxon>
        <taxon>ecological metagenomes</taxon>
    </lineage>
</organism>
<feature type="domain" description="PseI/NeuA/B-like" evidence="1">
    <location>
        <begin position="2"/>
        <end position="176"/>
    </location>
</feature>
<name>X0W5M4_9ZZZZ</name>
<dbReference type="PANTHER" id="PTHR42966:SF3">
    <property type="entry name" value="BLR5971 PROTEIN"/>
    <property type="match status" value="1"/>
</dbReference>
<sequence length="191" mass="21519">KEKPLYWTASVWDVPSLEFLLTYDVPFIKIPSAKLMEHELIKLASQSGKPVILSTGMSTIEEIDEAVEILEKHSKGDYALMHTHSTYPAPVDELNLRVINVLRERYDCIIGYSGHEQGLGPTVIAVSLGAEVIERHITLDHNMWGSDHAVSLEVHGMDMLYKRIKETKNVLGDGIKRVNKSEMVARKKLRG</sequence>
<dbReference type="GO" id="GO:0047444">
    <property type="term" value="F:N-acylneuraminate-9-phosphate synthase activity"/>
    <property type="evidence" value="ECO:0007669"/>
    <property type="project" value="TreeGrafter"/>
</dbReference>
<dbReference type="Gene3D" id="3.20.20.70">
    <property type="entry name" value="Aldolase class I"/>
    <property type="match status" value="1"/>
</dbReference>
<gene>
    <name evidence="2" type="ORF">S01H1_49951</name>
</gene>
<accession>X0W5M4</accession>
<dbReference type="EMBL" id="BARS01032163">
    <property type="protein sequence ID" value="GAG26189.1"/>
    <property type="molecule type" value="Genomic_DNA"/>
</dbReference>
<dbReference type="InterPro" id="IPR013132">
    <property type="entry name" value="PseI/NeuA/B-like_N"/>
</dbReference>
<dbReference type="AlphaFoldDB" id="X0W5M4"/>
<dbReference type="PANTHER" id="PTHR42966">
    <property type="entry name" value="N-ACETYLNEURAMINATE SYNTHASE"/>
    <property type="match status" value="1"/>
</dbReference>
<dbReference type="SUPFAM" id="SSF51569">
    <property type="entry name" value="Aldolase"/>
    <property type="match status" value="1"/>
</dbReference>
<evidence type="ECO:0000259" key="1">
    <source>
        <dbReference type="Pfam" id="PF03102"/>
    </source>
</evidence>
<comment type="caution">
    <text evidence="2">The sequence shown here is derived from an EMBL/GenBank/DDBJ whole genome shotgun (WGS) entry which is preliminary data.</text>
</comment>
<dbReference type="Pfam" id="PF03102">
    <property type="entry name" value="NeuB"/>
    <property type="match status" value="1"/>
</dbReference>
<dbReference type="GO" id="GO:0016051">
    <property type="term" value="P:carbohydrate biosynthetic process"/>
    <property type="evidence" value="ECO:0007669"/>
    <property type="project" value="InterPro"/>
</dbReference>
<reference evidence="2" key="1">
    <citation type="journal article" date="2014" name="Front. Microbiol.">
        <title>High frequency of phylogenetically diverse reductive dehalogenase-homologous genes in deep subseafloor sedimentary metagenomes.</title>
        <authorList>
            <person name="Kawai M."/>
            <person name="Futagami T."/>
            <person name="Toyoda A."/>
            <person name="Takaki Y."/>
            <person name="Nishi S."/>
            <person name="Hori S."/>
            <person name="Arai W."/>
            <person name="Tsubouchi T."/>
            <person name="Morono Y."/>
            <person name="Uchiyama I."/>
            <person name="Ito T."/>
            <person name="Fujiyama A."/>
            <person name="Inagaki F."/>
            <person name="Takami H."/>
        </authorList>
    </citation>
    <scope>NUCLEOTIDE SEQUENCE</scope>
    <source>
        <strain evidence="2">Expedition CK06-06</strain>
    </source>
</reference>
<dbReference type="InterPro" id="IPR051690">
    <property type="entry name" value="PseI-like"/>
</dbReference>
<evidence type="ECO:0000313" key="2">
    <source>
        <dbReference type="EMBL" id="GAG26189.1"/>
    </source>
</evidence>